<accession>A0ABT1Y9D0</accession>
<dbReference type="RefSeq" id="WP_258211414.1">
    <property type="nucleotide sequence ID" value="NZ_JANQBD010000001.1"/>
</dbReference>
<name>A0ABT1Y9D0_9BACL</name>
<evidence type="ECO:0000259" key="2">
    <source>
        <dbReference type="Pfam" id="PF04892"/>
    </source>
</evidence>
<sequence>MSKSSMWWIIALAWCVMIFCITASPAATSENTSWIVKNLTSAPPAIVNILDFIIRKMAHVSLFGLLALFLFLANQKRKRALAIAWVLTTLYGATDEFHQIFTPGRTPAITDVGIDSFGAIVVLFLFFQIRKSRFFKGNRP</sequence>
<keyword evidence="4" id="KW-1185">Reference proteome</keyword>
<proteinExistence type="predicted"/>
<protein>
    <submittedName>
        <fullName evidence="3">VanZ family protein</fullName>
    </submittedName>
</protein>
<dbReference type="InterPro" id="IPR006976">
    <property type="entry name" value="VanZ-like"/>
</dbReference>
<dbReference type="EMBL" id="JANQBD010000001">
    <property type="protein sequence ID" value="MCR8629798.1"/>
    <property type="molecule type" value="Genomic_DNA"/>
</dbReference>
<feature type="transmembrane region" description="Helical" evidence="1">
    <location>
        <begin position="53"/>
        <end position="73"/>
    </location>
</feature>
<organism evidence="3 4">
    <name type="scientific">Paenibacillus radicis</name>
    <name type="common">ex Xue et al. 2023</name>
    <dbReference type="NCBI Taxonomy" id="2972489"/>
    <lineage>
        <taxon>Bacteria</taxon>
        <taxon>Bacillati</taxon>
        <taxon>Bacillota</taxon>
        <taxon>Bacilli</taxon>
        <taxon>Bacillales</taxon>
        <taxon>Paenibacillaceae</taxon>
        <taxon>Paenibacillus</taxon>
    </lineage>
</organism>
<comment type="caution">
    <text evidence="3">The sequence shown here is derived from an EMBL/GenBank/DDBJ whole genome shotgun (WGS) entry which is preliminary data.</text>
</comment>
<keyword evidence="1" id="KW-1133">Transmembrane helix</keyword>
<dbReference type="Pfam" id="PF04892">
    <property type="entry name" value="VanZ"/>
    <property type="match status" value="1"/>
</dbReference>
<keyword evidence="1" id="KW-0812">Transmembrane</keyword>
<evidence type="ECO:0000256" key="1">
    <source>
        <dbReference type="SAM" id="Phobius"/>
    </source>
</evidence>
<dbReference type="Proteomes" id="UP001300012">
    <property type="component" value="Unassembled WGS sequence"/>
</dbReference>
<evidence type="ECO:0000313" key="3">
    <source>
        <dbReference type="EMBL" id="MCR8629798.1"/>
    </source>
</evidence>
<evidence type="ECO:0000313" key="4">
    <source>
        <dbReference type="Proteomes" id="UP001300012"/>
    </source>
</evidence>
<feature type="transmembrane region" description="Helical" evidence="1">
    <location>
        <begin position="80"/>
        <end position="101"/>
    </location>
</feature>
<dbReference type="NCBIfam" id="NF037970">
    <property type="entry name" value="vanZ_1"/>
    <property type="match status" value="1"/>
</dbReference>
<feature type="transmembrane region" description="Helical" evidence="1">
    <location>
        <begin position="107"/>
        <end position="127"/>
    </location>
</feature>
<gene>
    <name evidence="3" type="ORF">NV381_01155</name>
</gene>
<reference evidence="3 4" key="1">
    <citation type="submission" date="2022-08" db="EMBL/GenBank/DDBJ databases">
        <title>Paenibacillus endoradicis sp. nov., Paenibacillus radicibacter sp. nov and Paenibacillus pararadicis sp. nov., three cold-adapted plant growth-promoting bacteria isolated from root of Larix gmelinii in Great Khingan.</title>
        <authorList>
            <person name="Xue H."/>
        </authorList>
    </citation>
    <scope>NUCLEOTIDE SEQUENCE [LARGE SCALE GENOMIC DNA]</scope>
    <source>
        <strain evidence="3 4">N5-1-1-5</strain>
    </source>
</reference>
<keyword evidence="1" id="KW-0472">Membrane</keyword>
<feature type="domain" description="VanZ-like" evidence="2">
    <location>
        <begin position="7"/>
        <end position="127"/>
    </location>
</feature>